<dbReference type="Pfam" id="PF00814">
    <property type="entry name" value="TsaD"/>
    <property type="match status" value="1"/>
</dbReference>
<dbReference type="GO" id="GO:0016740">
    <property type="term" value="F:transferase activity"/>
    <property type="evidence" value="ECO:0007669"/>
    <property type="project" value="UniProtKB-KW"/>
</dbReference>
<dbReference type="RefSeq" id="WP_108728974.1">
    <property type="nucleotide sequence ID" value="NZ_CP025785.1"/>
</dbReference>
<reference evidence="2 3" key="1">
    <citation type="submission" date="2018-01" db="EMBL/GenBank/DDBJ databases">
        <title>Genome sequence of Borrelia tachyglossi.</title>
        <authorList>
            <person name="Gofton A.W."/>
        </authorList>
    </citation>
    <scope>NUCLEOTIDE SEQUENCE [LARGE SCALE GENOMIC DNA]</scope>
    <source>
        <strain evidence="2 3">Bc-F10-1268</strain>
    </source>
</reference>
<dbReference type="NCBIfam" id="TIGR03725">
    <property type="entry name" value="T6A_YeaZ"/>
    <property type="match status" value="1"/>
</dbReference>
<keyword evidence="3" id="KW-1185">Reference proteome</keyword>
<dbReference type="Proteomes" id="UP000244655">
    <property type="component" value="Chromosome"/>
</dbReference>
<dbReference type="EMBL" id="CP025785">
    <property type="protein sequence ID" value="AWG42575.1"/>
    <property type="molecule type" value="Genomic_DNA"/>
</dbReference>
<dbReference type="GO" id="GO:0002949">
    <property type="term" value="P:tRNA threonylcarbamoyladenosine modification"/>
    <property type="evidence" value="ECO:0007669"/>
    <property type="project" value="InterPro"/>
</dbReference>
<sequence length="220" mass="24523">MNTFAVEYSYKTLLIYFEVNGKALSLVTDKDKINYNLSIPKIFSDFVLENGINLNQVDLLINSSGPGSFTGLRISLSFIKGLSLGLSIPFVSIPTFDVFARLVCASSDILTLSFTAGKYFLGYYRESKLCGSVFCFSESELFEYLDKLDSKLVIVGNGIELIYEKLKNKFEIVSDIGSFGKVLTELGKLKYLESKQGDSILSGPLYLRMSDAEINSYLMK</sequence>
<dbReference type="AlphaFoldDB" id="A0A2S1LWD5"/>
<accession>A0A2S1LWD5</accession>
<dbReference type="InterPro" id="IPR022496">
    <property type="entry name" value="T6A_TsaB"/>
</dbReference>
<evidence type="ECO:0000313" key="2">
    <source>
        <dbReference type="EMBL" id="AWG42575.1"/>
    </source>
</evidence>
<name>A0A2S1LWD5_9SPIR</name>
<proteinExistence type="predicted"/>
<dbReference type="OrthoDB" id="9784166at2"/>
<evidence type="ECO:0000313" key="3">
    <source>
        <dbReference type="Proteomes" id="UP000244655"/>
    </source>
</evidence>
<feature type="domain" description="Gcp-like" evidence="1">
    <location>
        <begin position="38"/>
        <end position="106"/>
    </location>
</feature>
<dbReference type="SUPFAM" id="SSF53067">
    <property type="entry name" value="Actin-like ATPase domain"/>
    <property type="match status" value="1"/>
</dbReference>
<organism evidence="2 3">
    <name type="scientific">Candidatus Borreliella tachyglossi</name>
    <dbReference type="NCBI Taxonomy" id="1964448"/>
    <lineage>
        <taxon>Bacteria</taxon>
        <taxon>Pseudomonadati</taxon>
        <taxon>Spirochaetota</taxon>
        <taxon>Spirochaetia</taxon>
        <taxon>Spirochaetales</taxon>
        <taxon>Borreliaceae</taxon>
        <taxon>Borreliella</taxon>
    </lineage>
</organism>
<protein>
    <submittedName>
        <fullName evidence="2">tRNA (Adenosine(37)-N6)-threonylcarbamoyltransferase complex dimerization subunit type 1 TsaB</fullName>
    </submittedName>
</protein>
<dbReference type="Gene3D" id="3.30.420.40">
    <property type="match status" value="1"/>
</dbReference>
<evidence type="ECO:0000259" key="1">
    <source>
        <dbReference type="Pfam" id="PF00814"/>
    </source>
</evidence>
<keyword evidence="2" id="KW-0808">Transferase</keyword>
<dbReference type="InterPro" id="IPR043129">
    <property type="entry name" value="ATPase_NBD"/>
</dbReference>
<dbReference type="InterPro" id="IPR000905">
    <property type="entry name" value="Gcp-like_dom"/>
</dbReference>
<gene>
    <name evidence="2" type="primary">tsaB</name>
    <name evidence="2" type="ORF">CR532_00925</name>
</gene>